<comment type="subcellular location">
    <subcellularLocation>
        <location evidence="1">Membrane</location>
    </subcellularLocation>
</comment>
<dbReference type="AlphaFoldDB" id="A0A8C8SVR6"/>
<reference evidence="8" key="2">
    <citation type="submission" date="2025-09" db="UniProtKB">
        <authorList>
            <consortium name="Ensembl"/>
        </authorList>
    </citation>
    <scope>IDENTIFICATION</scope>
</reference>
<evidence type="ECO:0000313" key="8">
    <source>
        <dbReference type="Ensembl" id="ENSPCEP00000025297.1"/>
    </source>
</evidence>
<dbReference type="Gene3D" id="2.60.40.10">
    <property type="entry name" value="Immunoglobulins"/>
    <property type="match status" value="1"/>
</dbReference>
<keyword evidence="6" id="KW-0393">Immunoglobulin domain</keyword>
<evidence type="ECO:0000256" key="2">
    <source>
        <dbReference type="ARBA" id="ARBA00022692"/>
    </source>
</evidence>
<dbReference type="Ensembl" id="ENSPCET00000026147.1">
    <property type="protein sequence ID" value="ENSPCEP00000025297.1"/>
    <property type="gene ID" value="ENSPCEG00000019082.1"/>
</dbReference>
<keyword evidence="9" id="KW-1185">Reference proteome</keyword>
<keyword evidence="3" id="KW-1133">Transmembrane helix</keyword>
<keyword evidence="4" id="KW-0472">Membrane</keyword>
<protein>
    <recommendedName>
        <fullName evidence="7">Ig-like domain-containing protein</fullName>
    </recommendedName>
</protein>
<dbReference type="GO" id="GO:0016020">
    <property type="term" value="C:membrane"/>
    <property type="evidence" value="ECO:0007669"/>
    <property type="project" value="UniProtKB-SubCell"/>
</dbReference>
<reference evidence="8" key="1">
    <citation type="submission" date="2025-08" db="UniProtKB">
        <authorList>
            <consortium name="Ensembl"/>
        </authorList>
    </citation>
    <scope>IDENTIFICATION</scope>
</reference>
<dbReference type="InterPro" id="IPR007110">
    <property type="entry name" value="Ig-like_dom"/>
</dbReference>
<feature type="domain" description="Ig-like" evidence="7">
    <location>
        <begin position="34"/>
        <end position="115"/>
    </location>
</feature>
<accession>A0A8C8SVR6</accession>
<dbReference type="PANTHER" id="PTHR19256">
    <property type="entry name" value="T-CELL RECEPTOR GAMMA CHAIN"/>
    <property type="match status" value="1"/>
</dbReference>
<evidence type="ECO:0000313" key="9">
    <source>
        <dbReference type="Proteomes" id="UP000694393"/>
    </source>
</evidence>
<dbReference type="InterPro" id="IPR036179">
    <property type="entry name" value="Ig-like_dom_sf"/>
</dbReference>
<keyword evidence="2" id="KW-0812">Transmembrane</keyword>
<evidence type="ECO:0000256" key="5">
    <source>
        <dbReference type="ARBA" id="ARBA00023170"/>
    </source>
</evidence>
<dbReference type="PROSITE" id="PS50835">
    <property type="entry name" value="IG_LIKE"/>
    <property type="match status" value="1"/>
</dbReference>
<evidence type="ECO:0000256" key="1">
    <source>
        <dbReference type="ARBA" id="ARBA00004370"/>
    </source>
</evidence>
<name>A0A8C8SVR6_9SAUR</name>
<dbReference type="InterPro" id="IPR051117">
    <property type="entry name" value="TRG_var/const_region"/>
</dbReference>
<dbReference type="InterPro" id="IPR013106">
    <property type="entry name" value="Ig_V-set"/>
</dbReference>
<evidence type="ECO:0000256" key="6">
    <source>
        <dbReference type="ARBA" id="ARBA00023319"/>
    </source>
</evidence>
<proteinExistence type="predicted"/>
<evidence type="ECO:0000259" key="7">
    <source>
        <dbReference type="PROSITE" id="PS50835"/>
    </source>
</evidence>
<keyword evidence="5" id="KW-0675">Receptor</keyword>
<dbReference type="Proteomes" id="UP000694393">
    <property type="component" value="Unplaced"/>
</dbReference>
<evidence type="ECO:0000256" key="4">
    <source>
        <dbReference type="ARBA" id="ARBA00023136"/>
    </source>
</evidence>
<dbReference type="SMART" id="SM00406">
    <property type="entry name" value="IGv"/>
    <property type="match status" value="1"/>
</dbReference>
<organism evidence="8 9">
    <name type="scientific">Pelusios castaneus</name>
    <name type="common">West African mud turtle</name>
    <dbReference type="NCBI Taxonomy" id="367368"/>
    <lineage>
        <taxon>Eukaryota</taxon>
        <taxon>Metazoa</taxon>
        <taxon>Chordata</taxon>
        <taxon>Craniata</taxon>
        <taxon>Vertebrata</taxon>
        <taxon>Euteleostomi</taxon>
        <taxon>Archelosauria</taxon>
        <taxon>Testudinata</taxon>
        <taxon>Testudines</taxon>
        <taxon>Pleurodira</taxon>
        <taxon>Pelomedusidae</taxon>
        <taxon>Pelusios</taxon>
    </lineage>
</organism>
<dbReference type="PANTHER" id="PTHR19256:SF65">
    <property type="entry name" value="T CELL RECEPTOR GAMMA CONSTANT 1-RELATED"/>
    <property type="match status" value="1"/>
</dbReference>
<evidence type="ECO:0000256" key="3">
    <source>
        <dbReference type="ARBA" id="ARBA00022989"/>
    </source>
</evidence>
<dbReference type="SUPFAM" id="SSF48726">
    <property type="entry name" value="Immunoglobulin"/>
    <property type="match status" value="1"/>
</dbReference>
<sequence>CYWFYSVLVIYLSVLWAIHMEQEQISITKQPLPDSFAKITCKVSGGSDSTYIHWYRARMGEAPQRLLYLTLSGSNIKRDAGFSNDKFTAYGVQSTSILLVHKLEKADGGHYYCAAWEFTQCHKLSSALHRKPP</sequence>
<dbReference type="InterPro" id="IPR013783">
    <property type="entry name" value="Ig-like_fold"/>
</dbReference>
<dbReference type="Pfam" id="PF07686">
    <property type="entry name" value="V-set"/>
    <property type="match status" value="1"/>
</dbReference>